<gene>
    <name evidence="2" type="ORF">CVT25_010360</name>
</gene>
<dbReference type="STRING" id="93625.A0A409XP76"/>
<feature type="compositionally biased region" description="Low complexity" evidence="1">
    <location>
        <begin position="179"/>
        <end position="214"/>
    </location>
</feature>
<evidence type="ECO:0000313" key="3">
    <source>
        <dbReference type="Proteomes" id="UP000283269"/>
    </source>
</evidence>
<dbReference type="Proteomes" id="UP000283269">
    <property type="component" value="Unassembled WGS sequence"/>
</dbReference>
<dbReference type="GO" id="GO:0042546">
    <property type="term" value="P:cell wall biogenesis"/>
    <property type="evidence" value="ECO:0007669"/>
    <property type="project" value="InterPro"/>
</dbReference>
<name>A0A409XP76_PSICY</name>
<organism evidence="2 3">
    <name type="scientific">Psilocybe cyanescens</name>
    <dbReference type="NCBI Taxonomy" id="93625"/>
    <lineage>
        <taxon>Eukaryota</taxon>
        <taxon>Fungi</taxon>
        <taxon>Dikarya</taxon>
        <taxon>Basidiomycota</taxon>
        <taxon>Agaricomycotina</taxon>
        <taxon>Agaricomycetes</taxon>
        <taxon>Agaricomycetidae</taxon>
        <taxon>Agaricales</taxon>
        <taxon>Agaricineae</taxon>
        <taxon>Strophariaceae</taxon>
        <taxon>Psilocybe</taxon>
    </lineage>
</organism>
<dbReference type="AlphaFoldDB" id="A0A409XP76"/>
<feature type="region of interest" description="Disordered" evidence="1">
    <location>
        <begin position="167"/>
        <end position="214"/>
    </location>
</feature>
<dbReference type="GO" id="GO:0031505">
    <property type="term" value="P:fungal-type cell wall organization"/>
    <property type="evidence" value="ECO:0007669"/>
    <property type="project" value="TreeGrafter"/>
</dbReference>
<comment type="caution">
    <text evidence="2">The sequence shown here is derived from an EMBL/GenBank/DDBJ whole genome shotgun (WGS) entry which is preliminary data.</text>
</comment>
<sequence length="263" mass="26409">MYTTFVALALAVFYLDAAVLVNAGLFVYQPFAGSTCRGGETCLISWVDDGSRPLLSAIGVATVGLYTGKQQLVQTISPVDVTKAHSLTFTPDPAAGPNSDTYYIAVTSTTLQGNNSALYTGWSPNFVLTGMSGSFDTPLPSALSSIPVPVSLTQSTSTESVTRTVTVGVLSTPSPPPLSSSSSVSTRSSSSSITIVPPSSSTGVTPSSSSTSLRSLSSTSKLSTVISSSSAIFVSSSATSSASPSATAASSTSGSVGGTSLLP</sequence>
<dbReference type="GO" id="GO:0005576">
    <property type="term" value="C:extracellular region"/>
    <property type="evidence" value="ECO:0007669"/>
    <property type="project" value="TreeGrafter"/>
</dbReference>
<dbReference type="GO" id="GO:0006078">
    <property type="term" value="P:(1-&gt;6)-beta-D-glucan biosynthetic process"/>
    <property type="evidence" value="ECO:0007669"/>
    <property type="project" value="InterPro"/>
</dbReference>
<proteinExistence type="predicted"/>
<evidence type="ECO:0000313" key="2">
    <source>
        <dbReference type="EMBL" id="PPQ92527.1"/>
    </source>
</evidence>
<keyword evidence="3" id="KW-1185">Reference proteome</keyword>
<dbReference type="PANTHER" id="PTHR28154">
    <property type="entry name" value="CELL WALL SYNTHESIS PROTEIN KNH1-RELATED"/>
    <property type="match status" value="1"/>
</dbReference>
<dbReference type="EMBL" id="NHYD01001028">
    <property type="protein sequence ID" value="PPQ92527.1"/>
    <property type="molecule type" value="Genomic_DNA"/>
</dbReference>
<evidence type="ECO:0000256" key="1">
    <source>
        <dbReference type="SAM" id="MobiDB-lite"/>
    </source>
</evidence>
<feature type="region of interest" description="Disordered" evidence="1">
    <location>
        <begin position="238"/>
        <end position="263"/>
    </location>
</feature>
<dbReference type="OrthoDB" id="2432613at2759"/>
<accession>A0A409XP76</accession>
<dbReference type="InParanoid" id="A0A409XP76"/>
<protein>
    <submittedName>
        <fullName evidence="2">Uncharacterized protein</fullName>
    </submittedName>
</protein>
<dbReference type="InterPro" id="IPR045328">
    <property type="entry name" value="Kre9/Knh1"/>
</dbReference>
<reference evidence="2 3" key="1">
    <citation type="journal article" date="2018" name="Evol. Lett.">
        <title>Horizontal gene cluster transfer increased hallucinogenic mushroom diversity.</title>
        <authorList>
            <person name="Reynolds H.T."/>
            <person name="Vijayakumar V."/>
            <person name="Gluck-Thaler E."/>
            <person name="Korotkin H.B."/>
            <person name="Matheny P.B."/>
            <person name="Slot J.C."/>
        </authorList>
    </citation>
    <scope>NUCLEOTIDE SEQUENCE [LARGE SCALE GENOMIC DNA]</scope>
    <source>
        <strain evidence="2 3">2631</strain>
    </source>
</reference>
<dbReference type="PANTHER" id="PTHR28154:SF1">
    <property type="entry name" value="CELL WALL SYNTHESIS PROTEIN KNH1-RELATED"/>
    <property type="match status" value="1"/>
</dbReference>